<organism evidence="1 2">
    <name type="scientific">Streptomyces citrinus</name>
    <dbReference type="NCBI Taxonomy" id="3118173"/>
    <lineage>
        <taxon>Bacteria</taxon>
        <taxon>Bacillati</taxon>
        <taxon>Actinomycetota</taxon>
        <taxon>Actinomycetes</taxon>
        <taxon>Kitasatosporales</taxon>
        <taxon>Streptomycetaceae</taxon>
        <taxon>Streptomyces</taxon>
    </lineage>
</organism>
<gene>
    <name evidence="1" type="ORF">V2W30_33315</name>
</gene>
<keyword evidence="1" id="KW-0808">Transferase</keyword>
<sequence>MPTSSTLVTAAEISRLAGVTRATVSNWRRRHEDFPAPTGGSDSSPLYEVKAVREWLAGRGYTAETDPAEELRNLLRQGPSGGATASRLIPFVLAAVEAGAEQRATWSGLPDAALAEQASAAVSTTLAAVEAPEPDAGPDVYGPDAAELLRAVTACVDSELTSGGTGASTLDALAQRELTDSKATGSYATPAPLPELMAALLAAVSDATAPTRVLDPACGSGSLLAAAATAGATELYGQDIAPVQARRAAVQLRIAAAGAHTSVRAGDSLRADAYPGLTVDGVLCAPPYGDRDWGHDELAYDSRWAFGVPSRMDSELAWVQHALAHVRPGGGAVLLMPPSPAFSGSGRRVRAELVRTGALRAVVELPGGLTTFTSVRLQLWVLQRPSPQPPEAQSVLFVDAQAAVMRAPEPTEPPKAVLTHWDAYAKAPDRFEAVPGVARAVPFVDLLDERVDLTPSRHVNSGTVVVPSEAAATATGLRNRLADAAQRLTASLTALGEPAPAGEEVRAWRTATVADLSRGGALATYTSAPFKQRTSRGLASTSTGAHVTAGSGKTAHFTNLMLKARDVATGARASEPAPDENLETAVRVSAGDILIPLVVQDRTGSGPVPFRVADEEDEGNLLGPHLRLFRPDPARLDPWFLGGFLSAGGNVRAAAVGSTTLRIDANQLRVPLLPLAEQRRYGKVFRHLYELRIAGTRAAELASQASDFMSGALATGALLPPEGPASP</sequence>
<keyword evidence="2" id="KW-1185">Reference proteome</keyword>
<reference evidence="1" key="1">
    <citation type="journal article" date="2025" name="Int. J. Syst. Evol. Microbiol.">
        <title>Streptomyces citrinus sp. nov., with yellow diffusible pigment.</title>
        <authorList>
            <person name="He Y."/>
            <person name="Yang E."/>
            <person name="Xu J."/>
            <person name="Sun Y."/>
            <person name="Sun L."/>
        </authorList>
    </citation>
    <scope>NUCLEOTIDE SEQUENCE</scope>
    <source>
        <strain evidence="1">Q6</strain>
    </source>
</reference>
<dbReference type="Proteomes" id="UP001432251">
    <property type="component" value="Chromosome"/>
</dbReference>
<keyword evidence="1" id="KW-0489">Methyltransferase</keyword>
<name>A0ACD5AKF2_9ACTN</name>
<protein>
    <submittedName>
        <fullName evidence="1">N-6 DNA methylase</fullName>
    </submittedName>
</protein>
<dbReference type="EMBL" id="CP146022">
    <property type="protein sequence ID" value="WWQ67731.1"/>
    <property type="molecule type" value="Genomic_DNA"/>
</dbReference>
<accession>A0ACD5AKF2</accession>
<evidence type="ECO:0000313" key="1">
    <source>
        <dbReference type="EMBL" id="WWQ67731.1"/>
    </source>
</evidence>
<evidence type="ECO:0000313" key="2">
    <source>
        <dbReference type="Proteomes" id="UP001432251"/>
    </source>
</evidence>
<proteinExistence type="predicted"/>